<keyword evidence="2" id="KW-1185">Reference proteome</keyword>
<dbReference type="AlphaFoldDB" id="A0A5M9K8F5"/>
<proteinExistence type="predicted"/>
<dbReference type="EMBL" id="VICG01000001">
    <property type="protein sequence ID" value="KAA8576506.1"/>
    <property type="molecule type" value="Genomic_DNA"/>
</dbReference>
<protein>
    <submittedName>
        <fullName evidence="1">Uncharacterized protein</fullName>
    </submittedName>
</protein>
<comment type="caution">
    <text evidence="1">The sequence shown here is derived from an EMBL/GenBank/DDBJ whole genome shotgun (WGS) entry which is preliminary data.</text>
</comment>
<evidence type="ECO:0000313" key="1">
    <source>
        <dbReference type="EMBL" id="KAA8576506.1"/>
    </source>
</evidence>
<accession>A0A5M9K8F5</accession>
<evidence type="ECO:0000313" key="2">
    <source>
        <dbReference type="Proteomes" id="UP000322873"/>
    </source>
</evidence>
<dbReference type="Proteomes" id="UP000322873">
    <property type="component" value="Unassembled WGS sequence"/>
</dbReference>
<organism evidence="1 2">
    <name type="scientific">Monilinia fructicola</name>
    <name type="common">Brown rot fungus</name>
    <name type="synonym">Ciboria fructicola</name>
    <dbReference type="NCBI Taxonomy" id="38448"/>
    <lineage>
        <taxon>Eukaryota</taxon>
        <taxon>Fungi</taxon>
        <taxon>Dikarya</taxon>
        <taxon>Ascomycota</taxon>
        <taxon>Pezizomycotina</taxon>
        <taxon>Leotiomycetes</taxon>
        <taxon>Helotiales</taxon>
        <taxon>Sclerotiniaceae</taxon>
        <taxon>Monilinia</taxon>
    </lineage>
</organism>
<reference evidence="1 2" key="1">
    <citation type="submission" date="2019-06" db="EMBL/GenBank/DDBJ databases">
        <title>Genome Sequence of the Brown Rot Fungal Pathogen Monilinia fructicola.</title>
        <authorList>
            <person name="De Miccolis Angelini R.M."/>
            <person name="Landi L."/>
            <person name="Abate D."/>
            <person name="Pollastro S."/>
            <person name="Romanazzi G."/>
            <person name="Faretra F."/>
        </authorList>
    </citation>
    <scope>NUCLEOTIDE SEQUENCE [LARGE SCALE GENOMIC DNA]</scope>
    <source>
        <strain evidence="1 2">Mfrc123</strain>
    </source>
</reference>
<sequence>MHSKAMPPRSLRYKGLTCELCGMQLLKLCLECIEGIFQSAEYMVYICTILQCFETPFPMQSFPMWCFYNE</sequence>
<name>A0A5M9K8F5_MONFR</name>
<gene>
    <name evidence="1" type="ORF">EYC84_006616</name>
</gene>